<protein>
    <submittedName>
        <fullName evidence="1">(rape) hypothetical protein</fullName>
    </submittedName>
</protein>
<sequence>MLLMLMWLEYLLTPKRQELVLERFTSSGSIPSTYISMVMELAPIQVRRIGRGGRVSKPDKSQSLAKGFATNFTELAIQIGHKEVMIFGFTEECSITFRSDEANVTSEFHRNSQVLLH</sequence>
<dbReference type="EMBL" id="HG994373">
    <property type="protein sequence ID" value="CAF1755413.1"/>
    <property type="molecule type" value="Genomic_DNA"/>
</dbReference>
<reference evidence="1" key="1">
    <citation type="submission" date="2021-01" db="EMBL/GenBank/DDBJ databases">
        <authorList>
            <consortium name="Genoscope - CEA"/>
            <person name="William W."/>
        </authorList>
    </citation>
    <scope>NUCLEOTIDE SEQUENCE</scope>
</reference>
<accession>A0A816IYX4</accession>
<evidence type="ECO:0000313" key="1">
    <source>
        <dbReference type="EMBL" id="CAF1755413.1"/>
    </source>
</evidence>
<gene>
    <name evidence="1" type="ORF">DARMORV10_C09P42150.1</name>
</gene>
<dbReference type="AlphaFoldDB" id="A0A816IYX4"/>
<proteinExistence type="predicted"/>
<organism evidence="1">
    <name type="scientific">Brassica napus</name>
    <name type="common">Rape</name>
    <dbReference type="NCBI Taxonomy" id="3708"/>
    <lineage>
        <taxon>Eukaryota</taxon>
        <taxon>Viridiplantae</taxon>
        <taxon>Streptophyta</taxon>
        <taxon>Embryophyta</taxon>
        <taxon>Tracheophyta</taxon>
        <taxon>Spermatophyta</taxon>
        <taxon>Magnoliopsida</taxon>
        <taxon>eudicotyledons</taxon>
        <taxon>Gunneridae</taxon>
        <taxon>Pentapetalae</taxon>
        <taxon>rosids</taxon>
        <taxon>malvids</taxon>
        <taxon>Brassicales</taxon>
        <taxon>Brassicaceae</taxon>
        <taxon>Brassiceae</taxon>
        <taxon>Brassica</taxon>
    </lineage>
</organism>
<name>A0A816IYX4_BRANA</name>
<dbReference type="Proteomes" id="UP001295469">
    <property type="component" value="Chromosome C09"/>
</dbReference>